<reference evidence="2" key="2">
    <citation type="journal article" date="2021" name="Sci. Rep.">
        <title>The distribution of antibiotic resistance genes in chicken gut microbiota commensals.</title>
        <authorList>
            <person name="Juricova H."/>
            <person name="Matiasovicova J."/>
            <person name="Kubasova T."/>
            <person name="Cejkova D."/>
            <person name="Rychlik I."/>
        </authorList>
    </citation>
    <scope>NUCLEOTIDE SEQUENCE</scope>
    <source>
        <strain evidence="2">An582</strain>
    </source>
</reference>
<evidence type="ECO:0000313" key="3">
    <source>
        <dbReference type="Proteomes" id="UP000705508"/>
    </source>
</evidence>
<sequence>MNHTSHSRSGLFLLELIIAILFFALGSAVCIQVFARAHLTSQAARDLSFASRQAQSAASVLRSTGGSLASLGDYYPEAEISGADAVVCFDADRQPCAPKEADCTMTVRSRDTEGLTEAAITVAGRDGSVIYELALRFPSQPGAAGEEAQP</sequence>
<accession>A0A938XCD9</accession>
<keyword evidence="1" id="KW-0812">Transmembrane</keyword>
<organism evidence="2 3">
    <name type="scientific">Mordavella massiliensis</name>
    <dbReference type="NCBI Taxonomy" id="1871024"/>
    <lineage>
        <taxon>Bacteria</taxon>
        <taxon>Bacillati</taxon>
        <taxon>Bacillota</taxon>
        <taxon>Clostridia</taxon>
        <taxon>Eubacteriales</taxon>
        <taxon>Clostridiaceae</taxon>
        <taxon>Mordavella</taxon>
    </lineage>
</organism>
<dbReference type="EMBL" id="JACJKS010000005">
    <property type="protein sequence ID" value="MBM6948058.1"/>
    <property type="molecule type" value="Genomic_DNA"/>
</dbReference>
<protein>
    <submittedName>
        <fullName evidence="2">Uncharacterized protein</fullName>
    </submittedName>
</protein>
<keyword evidence="1" id="KW-0472">Membrane</keyword>
<dbReference type="RefSeq" id="WP_204906082.1">
    <property type="nucleotide sequence ID" value="NZ_JACJKS010000005.1"/>
</dbReference>
<evidence type="ECO:0000256" key="1">
    <source>
        <dbReference type="SAM" id="Phobius"/>
    </source>
</evidence>
<dbReference type="AlphaFoldDB" id="A0A938XCD9"/>
<reference evidence="2" key="1">
    <citation type="submission" date="2020-08" db="EMBL/GenBank/DDBJ databases">
        <authorList>
            <person name="Cejkova D."/>
            <person name="Kubasova T."/>
            <person name="Jahodarova E."/>
            <person name="Rychlik I."/>
        </authorList>
    </citation>
    <scope>NUCLEOTIDE SEQUENCE</scope>
    <source>
        <strain evidence="2">An582</strain>
    </source>
</reference>
<name>A0A938XCD9_9CLOT</name>
<keyword evidence="1" id="KW-1133">Transmembrane helix</keyword>
<gene>
    <name evidence="2" type="ORF">H6A20_05185</name>
</gene>
<comment type="caution">
    <text evidence="2">The sequence shown here is derived from an EMBL/GenBank/DDBJ whole genome shotgun (WGS) entry which is preliminary data.</text>
</comment>
<feature type="transmembrane region" description="Helical" evidence="1">
    <location>
        <begin position="12"/>
        <end position="35"/>
    </location>
</feature>
<dbReference type="Proteomes" id="UP000705508">
    <property type="component" value="Unassembled WGS sequence"/>
</dbReference>
<evidence type="ECO:0000313" key="2">
    <source>
        <dbReference type="EMBL" id="MBM6948058.1"/>
    </source>
</evidence>
<proteinExistence type="predicted"/>